<protein>
    <recommendedName>
        <fullName evidence="9">Saccharopine dehydrogenase [NAD(+), L-lysine-forming]</fullName>
        <ecNumber evidence="7">1.5.1.7</ecNumber>
        <ecNumber evidence="6">1.5.1.8</ecNumber>
        <ecNumber evidence="8">1.5.1.9</ecNumber>
    </recommendedName>
    <alternativeName>
        <fullName evidence="16">Lysine--2-oxoglutarate reductase</fullName>
    </alternativeName>
</protein>
<accession>A0A0H5R771</accession>
<keyword evidence="10" id="KW-0028">Amino-acid biosynthesis</keyword>
<keyword evidence="11" id="KW-0560">Oxidoreductase</keyword>
<feature type="domain" description="Alanine dehydrogenase/pyridine nucleotide transhydrogenase NAD(H)-binding" evidence="18">
    <location>
        <begin position="664"/>
        <end position="802"/>
    </location>
</feature>
<dbReference type="AlphaFoldDB" id="A0A0H5R771"/>
<evidence type="ECO:0000256" key="8">
    <source>
        <dbReference type="ARBA" id="ARBA00012849"/>
    </source>
</evidence>
<keyword evidence="13" id="KW-1015">Disulfide bond</keyword>
<dbReference type="InterPro" id="IPR007886">
    <property type="entry name" value="AlaDH/PNT_N"/>
</dbReference>
<dbReference type="PANTHER" id="PTHR11133:SF23">
    <property type="entry name" value="SACCHAROPINE DEHYDROGENASE [NAD(+), L-LYSINE-FORMING]"/>
    <property type="match status" value="1"/>
</dbReference>
<dbReference type="Gene3D" id="3.30.360.10">
    <property type="entry name" value="Dihydrodipicolinate Reductase, domain 2"/>
    <property type="match status" value="1"/>
</dbReference>
<evidence type="ECO:0000256" key="11">
    <source>
        <dbReference type="ARBA" id="ARBA00023002"/>
    </source>
</evidence>
<dbReference type="EMBL" id="HACM01009229">
    <property type="protein sequence ID" value="CRZ09671.1"/>
    <property type="molecule type" value="Transcribed_RNA"/>
</dbReference>
<dbReference type="InterPro" id="IPR005097">
    <property type="entry name" value="Sacchrp_dh_NADP-bd"/>
</dbReference>
<dbReference type="Gene3D" id="3.40.50.720">
    <property type="entry name" value="NAD(P)-binding Rossmann-like Domain"/>
    <property type="match status" value="2"/>
</dbReference>
<evidence type="ECO:0000256" key="3">
    <source>
        <dbReference type="ARBA" id="ARBA00004884"/>
    </source>
</evidence>
<dbReference type="SUPFAM" id="SSF52283">
    <property type="entry name" value="Formate/glycerate dehydrogenase catalytic domain-like"/>
    <property type="match status" value="1"/>
</dbReference>
<evidence type="ECO:0000256" key="17">
    <source>
        <dbReference type="ARBA" id="ARBA00047860"/>
    </source>
</evidence>
<dbReference type="Pfam" id="PF16653">
    <property type="entry name" value="Sacchrp_dh_C"/>
    <property type="match status" value="1"/>
</dbReference>
<evidence type="ECO:0000256" key="16">
    <source>
        <dbReference type="ARBA" id="ARBA00033228"/>
    </source>
</evidence>
<dbReference type="EC" id="1.5.1.7" evidence="7"/>
<feature type="domain" description="Alanine dehydrogenase/pyridine nucleotide transhydrogenase N-terminal" evidence="19">
    <location>
        <begin position="481"/>
        <end position="633"/>
    </location>
</feature>
<comment type="pathway">
    <text evidence="1">Amino-acid degradation; L-lysine degradation via saccharopine pathway; glutaryl-CoA from L-lysine: step 1/6.</text>
</comment>
<dbReference type="SUPFAM" id="SSF55347">
    <property type="entry name" value="Glyceraldehyde-3-phosphate dehydrogenase-like, C-terminal domain"/>
    <property type="match status" value="1"/>
</dbReference>
<dbReference type="InterPro" id="IPR032095">
    <property type="entry name" value="Sacchrp_dh-like_C"/>
</dbReference>
<evidence type="ECO:0000256" key="12">
    <source>
        <dbReference type="ARBA" id="ARBA00023027"/>
    </source>
</evidence>
<evidence type="ECO:0000259" key="18">
    <source>
        <dbReference type="SMART" id="SM01002"/>
    </source>
</evidence>
<dbReference type="Pfam" id="PF05222">
    <property type="entry name" value="AlaDh_PNT_N"/>
    <property type="match status" value="1"/>
</dbReference>
<reference evidence="20" key="1">
    <citation type="submission" date="2015-04" db="EMBL/GenBank/DDBJ databases">
        <title>The genome sequence of the plant pathogenic Rhizarian Plasmodiophora brassicae reveals insights in its biotrophic life cycle and the origin of chitin synthesis.</title>
        <authorList>
            <person name="Schwelm A."/>
            <person name="Fogelqvist J."/>
            <person name="Knaust A."/>
            <person name="Julke S."/>
            <person name="Lilja T."/>
            <person name="Dhandapani V."/>
            <person name="Bonilla-Rosso G."/>
            <person name="Karlsson M."/>
            <person name="Shevchenko A."/>
            <person name="Choi S.R."/>
            <person name="Kim H.G."/>
            <person name="Park J.Y."/>
            <person name="Lim Y.P."/>
            <person name="Ludwig-Muller J."/>
            <person name="Dixelius C."/>
        </authorList>
    </citation>
    <scope>NUCLEOTIDE SEQUENCE</scope>
    <source>
        <tissue evidence="20">Potato root galls</tissue>
    </source>
</reference>
<keyword evidence="14" id="KW-0511">Multifunctional enzyme</keyword>
<evidence type="ECO:0000256" key="13">
    <source>
        <dbReference type="ARBA" id="ARBA00023157"/>
    </source>
</evidence>
<evidence type="ECO:0000256" key="15">
    <source>
        <dbReference type="ARBA" id="ARBA00025744"/>
    </source>
</evidence>
<comment type="subunit">
    <text evidence="5">Monomer.</text>
</comment>
<evidence type="ECO:0000256" key="5">
    <source>
        <dbReference type="ARBA" id="ARBA00011245"/>
    </source>
</evidence>
<evidence type="ECO:0000256" key="6">
    <source>
        <dbReference type="ARBA" id="ARBA00012846"/>
    </source>
</evidence>
<dbReference type="SMART" id="SM01002">
    <property type="entry name" value="AlaDh_PNT_C"/>
    <property type="match status" value="1"/>
</dbReference>
<organism evidence="20">
    <name type="scientific">Spongospora subterranea</name>
    <dbReference type="NCBI Taxonomy" id="70186"/>
    <lineage>
        <taxon>Eukaryota</taxon>
        <taxon>Sar</taxon>
        <taxon>Rhizaria</taxon>
        <taxon>Endomyxa</taxon>
        <taxon>Phytomyxea</taxon>
        <taxon>Plasmodiophorida</taxon>
        <taxon>Plasmodiophoridae</taxon>
        <taxon>Spongospora</taxon>
    </lineage>
</organism>
<dbReference type="InterPro" id="IPR036291">
    <property type="entry name" value="NAD(P)-bd_dom_sf"/>
</dbReference>
<dbReference type="GO" id="GO:0033512">
    <property type="term" value="P:L-lysine catabolic process to acetyl-CoA via saccharopine"/>
    <property type="evidence" value="ECO:0007669"/>
    <property type="project" value="UniProtKB-UniPathway"/>
</dbReference>
<dbReference type="GO" id="GO:0005737">
    <property type="term" value="C:cytoplasm"/>
    <property type="evidence" value="ECO:0007669"/>
    <property type="project" value="TreeGrafter"/>
</dbReference>
<dbReference type="EC" id="1.5.1.8" evidence="6"/>
<dbReference type="PANTHER" id="PTHR11133">
    <property type="entry name" value="SACCHAROPINE DEHYDROGENASE"/>
    <property type="match status" value="1"/>
</dbReference>
<dbReference type="GO" id="GO:0047130">
    <property type="term" value="F:saccharopine dehydrogenase (NADP+, L-lysine-forming) activity"/>
    <property type="evidence" value="ECO:0007669"/>
    <property type="project" value="UniProtKB-EC"/>
</dbReference>
<evidence type="ECO:0000256" key="2">
    <source>
        <dbReference type="ARBA" id="ARBA00004720"/>
    </source>
</evidence>
<comment type="catalytic activity">
    <reaction evidence="17">
        <text>L-saccharopine + NAD(+) + H2O = L-lysine + 2-oxoglutarate + NADH + H(+)</text>
        <dbReference type="Rhea" id="RHEA:12440"/>
        <dbReference type="ChEBI" id="CHEBI:15377"/>
        <dbReference type="ChEBI" id="CHEBI:15378"/>
        <dbReference type="ChEBI" id="CHEBI:16810"/>
        <dbReference type="ChEBI" id="CHEBI:32551"/>
        <dbReference type="ChEBI" id="CHEBI:57540"/>
        <dbReference type="ChEBI" id="CHEBI:57945"/>
        <dbReference type="ChEBI" id="CHEBI:57951"/>
        <dbReference type="EC" id="1.5.1.7"/>
    </reaction>
</comment>
<sequence length="854" mass="92754">AYCSSATALINPNSMSPPFSTGNQSVLILGCGLVSGPLIQYLSVDHSIPTIVATRTTFKAASHKSVQVVEYDIVKDAEENMTGLVNIIRSAKIPIKIIVSLLPYIYHTNAATVALNENVNFFTTSYVSDSMMALDDQVSRQNLVFLNECGVDPGLDHMSAMRIIHSVQSRNGKVVSFRSVCGGLPSIESNNNPLGYKLSWSPRGVLLASSNDARFLSNGVEIQIPGQELFSSANVFSDVVDINGQSVELEWYLNRDSVKYLPIYSLGSDIKTIVRGTYRYSGWSKLMKAIGSLGLNSQTCSPYNGSRSPLAMTAHFLQCQEGLTPQQYVIDTLKVNGDDPVLRQLSWLGIFDQSVSSLLDNVGSPLDFMCALMQSKMLYAPNERDMIVMKHEFEVQYSSSVRETIVSTLVDVGLQPTGESSMARTVSLPLACAIRALLEGRLQCSSGVKRPVDPEVYNLILNEMEELGVKFSDKVLGPHLWIRAESKSGEERSPLVPNDIVPLLNAGFRVTVERSSTRCFPDAEFSDIGCTMVDSGSWNTAPHSAIILGLKELPEVDDTKSSLTVEGALPTVHSSFALVHRHMYFAHAFKNQTGWKSLLSRFAQGGGYLWDLEYLTDNSGRRVAAFGRAAGIVGMALGVLCYALKQKGLPMTPVTSFKSSQDLASYVAGHFTRMVLPTKVVIIGALGRCGEGAEMMAGLLGLSSSLSLWDVAETAQGGPFPELLAADIVVNCICLGDTQIPPFLTRNMLKSDPSSRLSVFVDVSCDYTNPNNPFPIYSSGTTLVDPVLRVDIDGSRSLDVIAIDHLPTVIPCESSQEFSSSLQPYVMELSDPVKSQVLSRAGNLFTDKLAKASL</sequence>
<comment type="pathway">
    <text evidence="2">Amino-acid degradation; L-lysine degradation via saccharopine pathway; glutaryl-CoA from L-lysine: step 2/6.</text>
</comment>
<name>A0A0H5R771_9EUKA</name>
<evidence type="ECO:0000256" key="7">
    <source>
        <dbReference type="ARBA" id="ARBA00012847"/>
    </source>
</evidence>
<dbReference type="GO" id="GO:0047131">
    <property type="term" value="F:saccharopine dehydrogenase (NAD+, L-glutamate-forming) activity"/>
    <property type="evidence" value="ECO:0007669"/>
    <property type="project" value="UniProtKB-EC"/>
</dbReference>
<evidence type="ECO:0000256" key="1">
    <source>
        <dbReference type="ARBA" id="ARBA00004682"/>
    </source>
</evidence>
<evidence type="ECO:0000256" key="10">
    <source>
        <dbReference type="ARBA" id="ARBA00022605"/>
    </source>
</evidence>
<comment type="similarity">
    <text evidence="15">In the C-terminal section; belongs to the saccharopine dehydrogenase family.</text>
</comment>
<feature type="non-terminal residue" evidence="20">
    <location>
        <position position="1"/>
    </location>
</feature>
<dbReference type="InterPro" id="IPR007698">
    <property type="entry name" value="AlaDH/PNT_NAD(H)-bd"/>
</dbReference>
<proteinExistence type="inferred from homology"/>
<dbReference type="Pfam" id="PF03435">
    <property type="entry name" value="Sacchrp_dh_NADP"/>
    <property type="match status" value="1"/>
</dbReference>
<keyword evidence="12" id="KW-0520">NAD</keyword>
<comment type="pathway">
    <text evidence="3">Amino-acid biosynthesis; L-lysine biosynthesis via AAA pathway; L-lysine from L-alpha-aminoadipate (fungal route): step 3/3.</text>
</comment>
<dbReference type="EC" id="1.5.1.9" evidence="8"/>
<dbReference type="GO" id="GO:0004754">
    <property type="term" value="F:saccharopine dehydrogenase (NAD+, L-lysine-forming) activity"/>
    <property type="evidence" value="ECO:0007669"/>
    <property type="project" value="UniProtKB-EC"/>
</dbReference>
<comment type="similarity">
    <text evidence="4">Belongs to the AlaDH/PNT family.</text>
</comment>
<dbReference type="SMART" id="SM01003">
    <property type="entry name" value="AlaDh_PNT_N"/>
    <property type="match status" value="1"/>
</dbReference>
<evidence type="ECO:0000259" key="19">
    <source>
        <dbReference type="SMART" id="SM01003"/>
    </source>
</evidence>
<dbReference type="InterPro" id="IPR051168">
    <property type="entry name" value="AASS"/>
</dbReference>
<dbReference type="SUPFAM" id="SSF51735">
    <property type="entry name" value="NAD(P)-binding Rossmann-fold domains"/>
    <property type="match status" value="2"/>
</dbReference>
<dbReference type="UniPathway" id="UPA00868">
    <property type="reaction ID" value="UER00835"/>
</dbReference>
<evidence type="ECO:0000256" key="9">
    <source>
        <dbReference type="ARBA" id="ARBA00021221"/>
    </source>
</evidence>
<dbReference type="CDD" id="cd12188">
    <property type="entry name" value="SDH"/>
    <property type="match status" value="1"/>
</dbReference>
<dbReference type="Gene3D" id="1.10.1870.10">
    <property type="entry name" value="Domain 3, Saccharopine reductase"/>
    <property type="match status" value="1"/>
</dbReference>
<evidence type="ECO:0000256" key="4">
    <source>
        <dbReference type="ARBA" id="ARBA00005689"/>
    </source>
</evidence>
<dbReference type="UniPathway" id="UPA00033">
    <property type="reaction ID" value="UER00034"/>
</dbReference>
<evidence type="ECO:0000313" key="20">
    <source>
        <dbReference type="EMBL" id="CRZ09671.1"/>
    </source>
</evidence>
<dbReference type="GO" id="GO:0019878">
    <property type="term" value="P:lysine biosynthetic process via aminoadipic acid"/>
    <property type="evidence" value="ECO:0007669"/>
    <property type="project" value="UniProtKB-UniPathway"/>
</dbReference>
<evidence type="ECO:0000256" key="14">
    <source>
        <dbReference type="ARBA" id="ARBA00023268"/>
    </source>
</evidence>
<dbReference type="InterPro" id="IPR027281">
    <property type="entry name" value="Lys1"/>
</dbReference>